<accession>R7ZTX7</accession>
<proteinExistence type="inferred from homology"/>
<dbReference type="Proteomes" id="UP000013909">
    <property type="component" value="Unassembled WGS sequence"/>
</dbReference>
<evidence type="ECO:0000256" key="7">
    <source>
        <dbReference type="SAM" id="SignalP"/>
    </source>
</evidence>
<keyword evidence="3" id="KW-0378">Hydrolase</keyword>
<evidence type="ECO:0000256" key="2">
    <source>
        <dbReference type="ARBA" id="ARBA00022670"/>
    </source>
</evidence>
<dbReference type="InterPro" id="IPR000601">
    <property type="entry name" value="PKD_dom"/>
</dbReference>
<dbReference type="InterPro" id="IPR036852">
    <property type="entry name" value="Peptidase_S8/S53_dom_sf"/>
</dbReference>
<dbReference type="GO" id="GO:0004252">
    <property type="term" value="F:serine-type endopeptidase activity"/>
    <property type="evidence" value="ECO:0007669"/>
    <property type="project" value="InterPro"/>
</dbReference>
<keyword evidence="4" id="KW-0720">Serine protease</keyword>
<dbReference type="PRINTS" id="PR00723">
    <property type="entry name" value="SUBTILISIN"/>
</dbReference>
<gene>
    <name evidence="9" type="ORF">ADIS_1805</name>
</gene>
<name>R7ZTX7_9BACT</name>
<dbReference type="SUPFAM" id="SSF49299">
    <property type="entry name" value="PKD domain"/>
    <property type="match status" value="1"/>
</dbReference>
<evidence type="ECO:0000256" key="5">
    <source>
        <dbReference type="PROSITE-ProRule" id="PRU01240"/>
    </source>
</evidence>
<dbReference type="PROSITE" id="PS51892">
    <property type="entry name" value="SUBTILASE"/>
    <property type="match status" value="1"/>
</dbReference>
<dbReference type="SUPFAM" id="SSF52743">
    <property type="entry name" value="Subtilisin-like"/>
    <property type="match status" value="1"/>
</dbReference>
<evidence type="ECO:0000313" key="10">
    <source>
        <dbReference type="Proteomes" id="UP000013909"/>
    </source>
</evidence>
<dbReference type="RefSeq" id="WP_010853943.1">
    <property type="nucleotide sequence ID" value="NZ_AQHR01000050.1"/>
</dbReference>
<keyword evidence="10" id="KW-1185">Reference proteome</keyword>
<dbReference type="STRING" id="1232681.ADIS_1805"/>
<dbReference type="InterPro" id="IPR026444">
    <property type="entry name" value="Secre_tail"/>
</dbReference>
<reference evidence="9 10" key="1">
    <citation type="submission" date="2013-02" db="EMBL/GenBank/DDBJ databases">
        <title>A novel strain isolated from Lonar lake, Maharashtra, India.</title>
        <authorList>
            <person name="Singh A."/>
        </authorList>
    </citation>
    <scope>NUCLEOTIDE SEQUENCE [LARGE SCALE GENOMIC DNA]</scope>
    <source>
        <strain evidence="9 10">AK24</strain>
    </source>
</reference>
<dbReference type="InterPro" id="IPR013783">
    <property type="entry name" value="Ig-like_fold"/>
</dbReference>
<dbReference type="PANTHER" id="PTHR43399:SF4">
    <property type="entry name" value="CELL WALL-ASSOCIATED PROTEASE"/>
    <property type="match status" value="1"/>
</dbReference>
<dbReference type="CDD" id="cd04842">
    <property type="entry name" value="Peptidases_S8_Kp43_protease"/>
    <property type="match status" value="1"/>
</dbReference>
<dbReference type="EMBL" id="AQHR01000050">
    <property type="protein sequence ID" value="EON77586.1"/>
    <property type="molecule type" value="Genomic_DNA"/>
</dbReference>
<comment type="similarity">
    <text evidence="1 5">Belongs to the peptidase S8 family.</text>
</comment>
<evidence type="ECO:0000256" key="4">
    <source>
        <dbReference type="ARBA" id="ARBA00022825"/>
    </source>
</evidence>
<dbReference type="PATRIC" id="fig|1288963.3.peg.1794"/>
<evidence type="ECO:0000259" key="8">
    <source>
        <dbReference type="PROSITE" id="PS50093"/>
    </source>
</evidence>
<dbReference type="GO" id="GO:0006508">
    <property type="term" value="P:proteolysis"/>
    <property type="evidence" value="ECO:0007669"/>
    <property type="project" value="UniProtKB-KW"/>
</dbReference>
<dbReference type="Gene3D" id="2.60.120.380">
    <property type="match status" value="1"/>
</dbReference>
<feature type="signal peptide" evidence="7">
    <location>
        <begin position="1"/>
        <end position="19"/>
    </location>
</feature>
<comment type="caution">
    <text evidence="5">Lacks conserved residue(s) required for the propagation of feature annotation.</text>
</comment>
<dbReference type="AlphaFoldDB" id="R7ZTX7"/>
<evidence type="ECO:0000256" key="6">
    <source>
        <dbReference type="SAM" id="MobiDB-lite"/>
    </source>
</evidence>
<dbReference type="InterPro" id="IPR035986">
    <property type="entry name" value="PKD_dom_sf"/>
</dbReference>
<dbReference type="InterPro" id="IPR034058">
    <property type="entry name" value="TagA/B/C/D_pept_dom"/>
</dbReference>
<dbReference type="OrthoDB" id="9792152at2"/>
<dbReference type="InterPro" id="IPR015500">
    <property type="entry name" value="Peptidase_S8_subtilisin-rel"/>
</dbReference>
<dbReference type="InterPro" id="IPR008979">
    <property type="entry name" value="Galactose-bd-like_sf"/>
</dbReference>
<dbReference type="PROSITE" id="PS50093">
    <property type="entry name" value="PKD"/>
    <property type="match status" value="1"/>
</dbReference>
<evidence type="ECO:0000256" key="3">
    <source>
        <dbReference type="ARBA" id="ARBA00022801"/>
    </source>
</evidence>
<comment type="caution">
    <text evidence="9">The sequence shown here is derived from an EMBL/GenBank/DDBJ whole genome shotgun (WGS) entry which is preliminary data.</text>
</comment>
<dbReference type="PANTHER" id="PTHR43399">
    <property type="entry name" value="SUBTILISIN-RELATED"/>
    <property type="match status" value="1"/>
</dbReference>
<dbReference type="Pfam" id="PF00801">
    <property type="entry name" value="PKD"/>
    <property type="match status" value="1"/>
</dbReference>
<dbReference type="NCBIfam" id="TIGR04183">
    <property type="entry name" value="Por_Secre_tail"/>
    <property type="match status" value="1"/>
</dbReference>
<dbReference type="Pfam" id="PF00082">
    <property type="entry name" value="Peptidase_S8"/>
    <property type="match status" value="1"/>
</dbReference>
<evidence type="ECO:0000313" key="9">
    <source>
        <dbReference type="EMBL" id="EON77586.1"/>
    </source>
</evidence>
<dbReference type="PROSITE" id="PS00138">
    <property type="entry name" value="SUBTILASE_SER"/>
    <property type="match status" value="1"/>
</dbReference>
<organism evidence="9 10">
    <name type="scientific">Lunatimonas lonarensis</name>
    <dbReference type="NCBI Taxonomy" id="1232681"/>
    <lineage>
        <taxon>Bacteria</taxon>
        <taxon>Pseudomonadati</taxon>
        <taxon>Bacteroidota</taxon>
        <taxon>Cytophagia</taxon>
        <taxon>Cytophagales</taxon>
        <taxon>Cyclobacteriaceae</taxon>
    </lineage>
</organism>
<dbReference type="InterPro" id="IPR023828">
    <property type="entry name" value="Peptidase_S8_Ser-AS"/>
</dbReference>
<evidence type="ECO:0000256" key="1">
    <source>
        <dbReference type="ARBA" id="ARBA00011073"/>
    </source>
</evidence>
<sequence>MRIGILGGVLLMISLQVFAQDPNAQRSELLEVRREVVEGLRRQARQYNLTVEEKTAITRRLGIPMVIDLDSERQARFQYLDDNAHPVYFTTHNVAAAITNGARALQAGGSLNLGLAGQGMVIGIYDQTRPRANHNEFGNRVTQIDGSTETLSNHATHVTGTILARGNNPNARGMANEATGWAFNWDADISKMLQNGYDPDMLPTGHLVSNHSYGILVGWFRDNNGNWAWSGNESVSPREDYRFGFYTNRTRQIDEVTFAKPFYTVVWAAGNDRNDVGDGTRDSDGPGDSIGPEGVAKNNIVVGAVNSVTNYTGPQSVVMSPFSSWGPVDDGRIKPDLVSMGVNVFSSSIINDGAGDGYASLSGTSMAAPNVSGAFLLLQELYRNRNAGRFMRSATVKALAIHTAREAGMNDGPDYMFGWGLLDAEAAARMIIDENGTSRVIREVTLENGQSYEFDFISDGVEPIVATLAWTDPPGTPPAPSLNPRTPMLVNDLDMRIISEDGTVFFPWSLNPANGVSAVAARNVDNARDNVEKIEIRAPLPQRFTVRITHKRTLQHARQPFSLVLSAGVVDGQVNTLYWIGQNSTWNSPTNWSLTSNGPPAGLVPGAGTRVVIDRPVPGNRIVLNANTRVFSLNVFGTNPLELDLAGNELVLESGFRSSNPQTRVRGGSVVLANTGTNENVLDFGQVTFEQLGVRIQSGSWRVISSPTLQDLEIRDATVNFDLTAISLQNLSVQQNASVRGRLDRINFAGNVDIASGAEIDGQFTFRFTGSSGSFSDLSRKSLGGFIAEGGSLVLESIGTIGDFQIRSGAVRMDQQETEVQTLSLSRGIELVLADGAILRVATNLLHDEVGTGVTRIRSDGKATLSHPVYRKYCFRQVSVTNVDLAGDAIVNLGPGATITNSQNWLNIVCDNVLFPNFEARFTCVGGLTEFVNLTEGNVTSYSWNFGNFGSSTAENPTFMFNTARTYSVTLVVRGPGGQRSFQRNITVTPNSLRQPEIVVNGSQLTSLVPAARYQWYRNGVRLPNATSRTLMAADGGSYQVAVIDDQCNRLSSAVVISSLEPAPEPELARQGYSIGPNPFDKQVTVTINNGHRGMVHYGLYSSSGVLVSSFELMKNQQQVTHELEMPEAKGLYLMIIRAGSEVVQHKLVKQ</sequence>
<dbReference type="InterPro" id="IPR051048">
    <property type="entry name" value="Peptidase_S8/S53_subtilisin"/>
</dbReference>
<protein>
    <recommendedName>
        <fullName evidence="8">PKD domain-containing protein</fullName>
    </recommendedName>
</protein>
<dbReference type="Gene3D" id="3.40.50.200">
    <property type="entry name" value="Peptidase S8/S53 domain"/>
    <property type="match status" value="1"/>
</dbReference>
<feature type="domain" description="PKD" evidence="8">
    <location>
        <begin position="931"/>
        <end position="989"/>
    </location>
</feature>
<dbReference type="SUPFAM" id="SSF49785">
    <property type="entry name" value="Galactose-binding domain-like"/>
    <property type="match status" value="1"/>
</dbReference>
<dbReference type="InterPro" id="IPR000209">
    <property type="entry name" value="Peptidase_S8/S53_dom"/>
</dbReference>
<keyword evidence="7" id="KW-0732">Signal</keyword>
<feature type="compositionally biased region" description="Basic and acidic residues" evidence="6">
    <location>
        <begin position="273"/>
        <end position="284"/>
    </location>
</feature>
<feature type="chain" id="PRO_5004461921" description="PKD domain-containing protein" evidence="7">
    <location>
        <begin position="20"/>
        <end position="1151"/>
    </location>
</feature>
<feature type="region of interest" description="Disordered" evidence="6">
    <location>
        <begin position="273"/>
        <end position="295"/>
    </location>
</feature>
<dbReference type="Gene3D" id="2.60.40.10">
    <property type="entry name" value="Immunoglobulins"/>
    <property type="match status" value="1"/>
</dbReference>
<dbReference type="CDD" id="cd00146">
    <property type="entry name" value="PKD"/>
    <property type="match status" value="1"/>
</dbReference>
<keyword evidence="2" id="KW-0645">Protease</keyword>